<feature type="domain" description="FHA" evidence="7">
    <location>
        <begin position="609"/>
        <end position="679"/>
    </location>
</feature>
<keyword evidence="10" id="KW-1185">Reference proteome</keyword>
<dbReference type="InterPro" id="IPR000253">
    <property type="entry name" value="FHA_dom"/>
</dbReference>
<dbReference type="EMBL" id="JARKIF010000024">
    <property type="protein sequence ID" value="KAJ7615449.1"/>
    <property type="molecule type" value="Genomic_DNA"/>
</dbReference>
<dbReference type="PROSITE" id="PS50006">
    <property type="entry name" value="FHA_DOMAIN"/>
    <property type="match status" value="2"/>
</dbReference>
<dbReference type="CDD" id="cd00060">
    <property type="entry name" value="FHA"/>
    <property type="match status" value="2"/>
</dbReference>
<dbReference type="InterPro" id="IPR008984">
    <property type="entry name" value="SMAD_FHA_dom_sf"/>
</dbReference>
<dbReference type="PROSITE" id="PS00108">
    <property type="entry name" value="PROTEIN_KINASE_ST"/>
    <property type="match status" value="1"/>
</dbReference>
<dbReference type="CDD" id="cd21037">
    <property type="entry name" value="MLKL_NTD"/>
    <property type="match status" value="1"/>
</dbReference>
<dbReference type="Pfam" id="PF00498">
    <property type="entry name" value="FHA"/>
    <property type="match status" value="2"/>
</dbReference>
<dbReference type="InterPro" id="IPR008271">
    <property type="entry name" value="Ser/Thr_kinase_AS"/>
</dbReference>
<dbReference type="SMART" id="SM00220">
    <property type="entry name" value="S_TKc"/>
    <property type="match status" value="1"/>
</dbReference>
<dbReference type="Gene3D" id="1.20.930.20">
    <property type="entry name" value="Adaptor protein Cbl, N-terminal domain"/>
    <property type="match status" value="1"/>
</dbReference>
<dbReference type="PANTHER" id="PTHR44329">
    <property type="entry name" value="SERINE/THREONINE-PROTEIN KINASE TNNI3K-RELATED"/>
    <property type="match status" value="1"/>
</dbReference>
<evidence type="ECO:0000313" key="10">
    <source>
        <dbReference type="Proteomes" id="UP001221142"/>
    </source>
</evidence>
<evidence type="ECO:0000256" key="1">
    <source>
        <dbReference type="ARBA" id="ARBA00005575"/>
    </source>
</evidence>
<dbReference type="Gene3D" id="3.30.200.20">
    <property type="entry name" value="Phosphorylase Kinase, domain 1"/>
    <property type="match status" value="1"/>
</dbReference>
<dbReference type="GO" id="GO:0005524">
    <property type="term" value="F:ATP binding"/>
    <property type="evidence" value="ECO:0007669"/>
    <property type="project" value="UniProtKB-UniRule"/>
</dbReference>
<comment type="similarity">
    <text evidence="1">Belongs to the protein kinase superfamily. CAMK Ser/Thr protein kinase family. CHEK2 subfamily.</text>
</comment>
<dbReference type="Pfam" id="PF07714">
    <property type="entry name" value="PK_Tyr_Ser-Thr"/>
    <property type="match status" value="1"/>
</dbReference>
<evidence type="ECO:0000256" key="2">
    <source>
        <dbReference type="ARBA" id="ARBA00022527"/>
    </source>
</evidence>
<dbReference type="Proteomes" id="UP001221142">
    <property type="component" value="Unassembled WGS sequence"/>
</dbReference>
<keyword evidence="9" id="KW-0418">Kinase</keyword>
<evidence type="ECO:0000256" key="6">
    <source>
        <dbReference type="SAM" id="Coils"/>
    </source>
</evidence>
<reference evidence="9" key="1">
    <citation type="submission" date="2023-03" db="EMBL/GenBank/DDBJ databases">
        <title>Massive genome expansion in bonnet fungi (Mycena s.s.) driven by repeated elements and novel gene families across ecological guilds.</title>
        <authorList>
            <consortium name="Lawrence Berkeley National Laboratory"/>
            <person name="Harder C.B."/>
            <person name="Miyauchi S."/>
            <person name="Viragh M."/>
            <person name="Kuo A."/>
            <person name="Thoen E."/>
            <person name="Andreopoulos B."/>
            <person name="Lu D."/>
            <person name="Skrede I."/>
            <person name="Drula E."/>
            <person name="Henrissat B."/>
            <person name="Morin E."/>
            <person name="Kohler A."/>
            <person name="Barry K."/>
            <person name="LaButti K."/>
            <person name="Morin E."/>
            <person name="Salamov A."/>
            <person name="Lipzen A."/>
            <person name="Mereny Z."/>
            <person name="Hegedus B."/>
            <person name="Baldrian P."/>
            <person name="Stursova M."/>
            <person name="Weitz H."/>
            <person name="Taylor A."/>
            <person name="Grigoriev I.V."/>
            <person name="Nagy L.G."/>
            <person name="Martin F."/>
            <person name="Kauserud H."/>
        </authorList>
    </citation>
    <scope>NUCLEOTIDE SEQUENCE</scope>
    <source>
        <strain evidence="9">9284</strain>
    </source>
</reference>
<evidence type="ECO:0000313" key="9">
    <source>
        <dbReference type="EMBL" id="KAJ7615449.1"/>
    </source>
</evidence>
<organism evidence="9 10">
    <name type="scientific">Roridomyces roridus</name>
    <dbReference type="NCBI Taxonomy" id="1738132"/>
    <lineage>
        <taxon>Eukaryota</taxon>
        <taxon>Fungi</taxon>
        <taxon>Dikarya</taxon>
        <taxon>Basidiomycota</taxon>
        <taxon>Agaricomycotina</taxon>
        <taxon>Agaricomycetes</taxon>
        <taxon>Agaricomycetidae</taxon>
        <taxon>Agaricales</taxon>
        <taxon>Marasmiineae</taxon>
        <taxon>Mycenaceae</taxon>
        <taxon>Roridomyces</taxon>
    </lineage>
</organism>
<dbReference type="Gene3D" id="1.10.510.10">
    <property type="entry name" value="Transferase(Phosphotransferase) domain 1"/>
    <property type="match status" value="1"/>
</dbReference>
<dbReference type="InterPro" id="IPR001245">
    <property type="entry name" value="Ser-Thr/Tyr_kinase_cat_dom"/>
</dbReference>
<keyword evidence="4 5" id="KW-0067">ATP-binding</keyword>
<dbReference type="InterPro" id="IPR000719">
    <property type="entry name" value="Prot_kinase_dom"/>
</dbReference>
<gene>
    <name evidence="9" type="ORF">FB45DRAFT_801874</name>
</gene>
<dbReference type="InterPro" id="IPR036537">
    <property type="entry name" value="Adaptor_Cbl_N_dom_sf"/>
</dbReference>
<dbReference type="PANTHER" id="PTHR44329:SF214">
    <property type="entry name" value="PROTEIN KINASE DOMAIN-CONTAINING PROTEIN"/>
    <property type="match status" value="1"/>
</dbReference>
<dbReference type="SUPFAM" id="SSF49879">
    <property type="entry name" value="SMAD/FHA domain"/>
    <property type="match status" value="2"/>
</dbReference>
<evidence type="ECO:0000259" key="7">
    <source>
        <dbReference type="PROSITE" id="PS50006"/>
    </source>
</evidence>
<keyword evidence="6" id="KW-0175">Coiled coil</keyword>
<dbReference type="AlphaFoldDB" id="A0AAD7BB27"/>
<dbReference type="InterPro" id="IPR011009">
    <property type="entry name" value="Kinase-like_dom_sf"/>
</dbReference>
<dbReference type="SMART" id="SM00240">
    <property type="entry name" value="FHA"/>
    <property type="match status" value="2"/>
</dbReference>
<sequence length="878" mass="98107">MSLDAVLDAVLDAILDISPIPGLSLAFHTLQFIVNCIQQVSESRRQLEELAKCVAQLLANLNAEFTAARLVESTSAGALRDLDSLVKDIQKFVQKEQERGFFKALLHQDARISGIDDFYRRIGTIVNSFQIAALWNVQTALEIDREARREDTDALTKRLKNLEKNQAELRRVLDVNQHNMMAMMVSIERKLASQRVERMSTSQQTFYFHALQYLTVLSGRPVRVEDWMITSFEVDFGKEVGSGGFGRVHRGTWNDTEVAIKVMRNVAGITPRAELLRQEIQIWSTLRHPHILQFLGANTLDEQPFIVMPYIPYTARQFIHRTREYDPIYILRDISLGLEYLHLRTICHGDLKGVNVLVDKSNKALLCDFGLARVKADVTSRTAGMADNGAICGGSRNWMAPELFTGVPPSTRSDIYAFGMTIFELYTDQDPLCHIRNQDFMELVCWKDLRPSKPTNISRLTDAMWDLATSCWAKRGSDRPTARKVHGVIAHLKTEVNRRHAATNDPPIISPTPVVPLAAVEVKPRPPPFVIPVVPTPPPPPAHQRRVTIVEPSSPPILHLASKAKSHVLRLSSGCHYIRFIPIEGPIPFNGSYVDGPVVCKLAEGLTSVSFGRDRAFTSDLTHREVGVLQNQQNMEYNAKYHKEISPVHAEICVVPGPRFLIRDCSNSSGGTFLNDSRLPSLSRAAELHNGDKVRLGCGVHSIMMRVEFLPRHAPVQRVALHGPMQPPVDQNTQKSQNAPLAMESRLQGSLLVQLVDKSSQRTTPSFGSILCRIIDDAPTLHIRRWDPADTETEGLFFLHPTVSRDHAGLRFQDGCLLVRDTCSANGTFLNGNKVATEHWTMVEDGDVLELQDPGEQHKGGQGVVASVRIWEISDGTS</sequence>
<feature type="domain" description="FHA" evidence="7">
    <location>
        <begin position="781"/>
        <end position="835"/>
    </location>
</feature>
<dbReference type="GO" id="GO:0007166">
    <property type="term" value="P:cell surface receptor signaling pathway"/>
    <property type="evidence" value="ECO:0007669"/>
    <property type="project" value="InterPro"/>
</dbReference>
<evidence type="ECO:0000256" key="4">
    <source>
        <dbReference type="ARBA" id="ARBA00022840"/>
    </source>
</evidence>
<evidence type="ECO:0000256" key="5">
    <source>
        <dbReference type="PROSITE-ProRule" id="PRU10141"/>
    </source>
</evidence>
<evidence type="ECO:0000256" key="3">
    <source>
        <dbReference type="ARBA" id="ARBA00022741"/>
    </source>
</evidence>
<feature type="binding site" evidence="5">
    <location>
        <position position="261"/>
    </location>
    <ligand>
        <name>ATP</name>
        <dbReference type="ChEBI" id="CHEBI:30616"/>
    </ligand>
</feature>
<dbReference type="PROSITE" id="PS50011">
    <property type="entry name" value="PROTEIN_KINASE_DOM"/>
    <property type="match status" value="1"/>
</dbReference>
<dbReference type="SUPFAM" id="SSF56112">
    <property type="entry name" value="Protein kinase-like (PK-like)"/>
    <property type="match status" value="1"/>
</dbReference>
<dbReference type="GO" id="GO:0004674">
    <property type="term" value="F:protein serine/threonine kinase activity"/>
    <property type="evidence" value="ECO:0007669"/>
    <property type="project" value="UniProtKB-KW"/>
</dbReference>
<dbReference type="InterPro" id="IPR017441">
    <property type="entry name" value="Protein_kinase_ATP_BS"/>
</dbReference>
<dbReference type="PROSITE" id="PS00107">
    <property type="entry name" value="PROTEIN_KINASE_ATP"/>
    <property type="match status" value="1"/>
</dbReference>
<keyword evidence="9" id="KW-0808">Transferase</keyword>
<dbReference type="InterPro" id="IPR059179">
    <property type="entry name" value="MLKL-like_MCAfunc"/>
</dbReference>
<keyword evidence="2" id="KW-0723">Serine/threonine-protein kinase</keyword>
<dbReference type="Gene3D" id="2.60.200.20">
    <property type="match status" value="2"/>
</dbReference>
<keyword evidence="3 5" id="KW-0547">Nucleotide-binding</keyword>
<accession>A0AAD7BB27</accession>
<protein>
    <submittedName>
        <fullName evidence="9">Kinase-like domain-containing protein</fullName>
    </submittedName>
</protein>
<dbReference type="InterPro" id="IPR051681">
    <property type="entry name" value="Ser/Thr_Kinases-Pseudokinases"/>
</dbReference>
<proteinExistence type="inferred from homology"/>
<feature type="domain" description="Protein kinase" evidence="8">
    <location>
        <begin position="234"/>
        <end position="489"/>
    </location>
</feature>
<comment type="caution">
    <text evidence="9">The sequence shown here is derived from an EMBL/GenBank/DDBJ whole genome shotgun (WGS) entry which is preliminary data.</text>
</comment>
<evidence type="ECO:0000259" key="8">
    <source>
        <dbReference type="PROSITE" id="PS50011"/>
    </source>
</evidence>
<name>A0AAD7BB27_9AGAR</name>
<feature type="coiled-coil region" evidence="6">
    <location>
        <begin position="145"/>
        <end position="179"/>
    </location>
</feature>